<evidence type="ECO:0000313" key="4">
    <source>
        <dbReference type="Proteomes" id="UP000008810"/>
    </source>
</evidence>
<dbReference type="InParanoid" id="A0A2K2DU67"/>
<dbReference type="Proteomes" id="UP000008810">
    <property type="component" value="Chromosome 1"/>
</dbReference>
<dbReference type="EnsemblPlants" id="PNT77812">
    <property type="protein sequence ID" value="PNT77812"/>
    <property type="gene ID" value="BRADI_1g69176v3"/>
</dbReference>
<reference evidence="2 3" key="1">
    <citation type="journal article" date="2010" name="Nature">
        <title>Genome sequencing and analysis of the model grass Brachypodium distachyon.</title>
        <authorList>
            <consortium name="International Brachypodium Initiative"/>
        </authorList>
    </citation>
    <scope>NUCLEOTIDE SEQUENCE [LARGE SCALE GENOMIC DNA]</scope>
    <source>
        <strain evidence="2 3">Bd21</strain>
    </source>
</reference>
<evidence type="ECO:0000313" key="3">
    <source>
        <dbReference type="EnsemblPlants" id="PNT77812"/>
    </source>
</evidence>
<proteinExistence type="predicted"/>
<dbReference type="AlphaFoldDB" id="A0A2K2DU67"/>
<gene>
    <name evidence="2" type="ORF">BRADI_1g69176v3</name>
</gene>
<keyword evidence="4" id="KW-1185">Reference proteome</keyword>
<evidence type="ECO:0000256" key="1">
    <source>
        <dbReference type="SAM" id="MobiDB-lite"/>
    </source>
</evidence>
<reference evidence="2" key="2">
    <citation type="submission" date="2017-06" db="EMBL/GenBank/DDBJ databases">
        <title>WGS assembly of Brachypodium distachyon.</title>
        <authorList>
            <consortium name="The International Brachypodium Initiative"/>
            <person name="Lucas S."/>
            <person name="Harmon-Smith M."/>
            <person name="Lail K."/>
            <person name="Tice H."/>
            <person name="Grimwood J."/>
            <person name="Bruce D."/>
            <person name="Barry K."/>
            <person name="Shu S."/>
            <person name="Lindquist E."/>
            <person name="Wang M."/>
            <person name="Pitluck S."/>
            <person name="Vogel J.P."/>
            <person name="Garvin D.F."/>
            <person name="Mockler T.C."/>
            <person name="Schmutz J."/>
            <person name="Rokhsar D."/>
            <person name="Bevan M.W."/>
        </authorList>
    </citation>
    <scope>NUCLEOTIDE SEQUENCE</scope>
    <source>
        <strain evidence="2">Bd21</strain>
    </source>
</reference>
<feature type="region of interest" description="Disordered" evidence="1">
    <location>
        <begin position="129"/>
        <end position="171"/>
    </location>
</feature>
<dbReference type="Gramene" id="PNT77812">
    <property type="protein sequence ID" value="PNT77812"/>
    <property type="gene ID" value="BRADI_1g69176v3"/>
</dbReference>
<accession>A0A2K2DU67</accession>
<sequence>MEGRRGFSAKSLIPLENTKRPVFCGQREYSVERPWLVDKLAFNKADPVISPVELPATARCASLCPNPPSDHPPLSRGVAGHRATPHTSPSRAACSPSPLARSLFSVALAHCKRHTAPRFSAVYIRCSPPPSRQPDSSDLWRFSPRSPSAADSWRYSSVRPVHREPRRRGGAQERDGGLLLFWLMTWSGTCSLM</sequence>
<organism evidence="2">
    <name type="scientific">Brachypodium distachyon</name>
    <name type="common">Purple false brome</name>
    <name type="synonym">Trachynia distachya</name>
    <dbReference type="NCBI Taxonomy" id="15368"/>
    <lineage>
        <taxon>Eukaryota</taxon>
        <taxon>Viridiplantae</taxon>
        <taxon>Streptophyta</taxon>
        <taxon>Embryophyta</taxon>
        <taxon>Tracheophyta</taxon>
        <taxon>Spermatophyta</taxon>
        <taxon>Magnoliopsida</taxon>
        <taxon>Liliopsida</taxon>
        <taxon>Poales</taxon>
        <taxon>Poaceae</taxon>
        <taxon>BOP clade</taxon>
        <taxon>Pooideae</taxon>
        <taxon>Stipodae</taxon>
        <taxon>Brachypodieae</taxon>
        <taxon>Brachypodium</taxon>
    </lineage>
</organism>
<name>A0A2K2DU67_BRADI</name>
<feature type="region of interest" description="Disordered" evidence="1">
    <location>
        <begin position="71"/>
        <end position="94"/>
    </location>
</feature>
<protein>
    <submittedName>
        <fullName evidence="2 3">Uncharacterized protein</fullName>
    </submittedName>
</protein>
<evidence type="ECO:0000313" key="2">
    <source>
        <dbReference type="EMBL" id="PNT77812.1"/>
    </source>
</evidence>
<reference evidence="3" key="3">
    <citation type="submission" date="2018-08" db="UniProtKB">
        <authorList>
            <consortium name="EnsemblPlants"/>
        </authorList>
    </citation>
    <scope>IDENTIFICATION</scope>
    <source>
        <strain evidence="3">cv. Bd21</strain>
    </source>
</reference>
<dbReference type="EMBL" id="CM000880">
    <property type="protein sequence ID" value="PNT77812.1"/>
    <property type="molecule type" value="Genomic_DNA"/>
</dbReference>